<comment type="caution">
    <text evidence="1">The sequence shown here is derived from an EMBL/GenBank/DDBJ whole genome shotgun (WGS) entry which is preliminary data.</text>
</comment>
<proteinExistence type="predicted"/>
<keyword evidence="2" id="KW-1185">Reference proteome</keyword>
<protein>
    <submittedName>
        <fullName evidence="1">Uncharacterized protein</fullName>
    </submittedName>
</protein>
<reference evidence="1 2" key="1">
    <citation type="submission" date="2019-05" db="EMBL/GenBank/DDBJ databases">
        <title>Emergence of the Ug99 lineage of the wheat stem rust pathogen through somatic hybridization.</title>
        <authorList>
            <person name="Li F."/>
            <person name="Upadhyaya N.M."/>
            <person name="Sperschneider J."/>
            <person name="Matny O."/>
            <person name="Nguyen-Phuc H."/>
            <person name="Mago R."/>
            <person name="Raley C."/>
            <person name="Miller M.E."/>
            <person name="Silverstein K.A.T."/>
            <person name="Henningsen E."/>
            <person name="Hirsch C.D."/>
            <person name="Visser B."/>
            <person name="Pretorius Z.A."/>
            <person name="Steffenson B.J."/>
            <person name="Schwessinger B."/>
            <person name="Dodds P.N."/>
            <person name="Figueroa M."/>
        </authorList>
    </citation>
    <scope>NUCLEOTIDE SEQUENCE [LARGE SCALE GENOMIC DNA]</scope>
    <source>
        <strain evidence="1">21-0</strain>
    </source>
</reference>
<gene>
    <name evidence="1" type="ORF">PGT21_001125</name>
</gene>
<accession>A0A5B0PJV5</accession>
<dbReference type="Proteomes" id="UP000324748">
    <property type="component" value="Unassembled WGS sequence"/>
</dbReference>
<evidence type="ECO:0000313" key="2">
    <source>
        <dbReference type="Proteomes" id="UP000324748"/>
    </source>
</evidence>
<organism evidence="1 2">
    <name type="scientific">Puccinia graminis f. sp. tritici</name>
    <dbReference type="NCBI Taxonomy" id="56615"/>
    <lineage>
        <taxon>Eukaryota</taxon>
        <taxon>Fungi</taxon>
        <taxon>Dikarya</taxon>
        <taxon>Basidiomycota</taxon>
        <taxon>Pucciniomycotina</taxon>
        <taxon>Pucciniomycetes</taxon>
        <taxon>Pucciniales</taxon>
        <taxon>Pucciniaceae</taxon>
        <taxon>Puccinia</taxon>
    </lineage>
</organism>
<dbReference type="EMBL" id="VSWC01000053">
    <property type="protein sequence ID" value="KAA1100914.1"/>
    <property type="molecule type" value="Genomic_DNA"/>
</dbReference>
<dbReference type="AlphaFoldDB" id="A0A5B0PJV5"/>
<name>A0A5B0PJV5_PUCGR</name>
<sequence length="50" mass="5485">MCLNDQIDLLATFLRLICQHQTSPLGHPEETSNLASSAPVASPASLYFWP</sequence>
<evidence type="ECO:0000313" key="1">
    <source>
        <dbReference type="EMBL" id="KAA1100914.1"/>
    </source>
</evidence>